<dbReference type="GeneID" id="19738294"/>
<dbReference type="RefSeq" id="YP_009046490.1">
    <property type="nucleotide sequence ID" value="NC_024450.1"/>
</dbReference>
<gene>
    <name evidence="2" type="ORF">FaHV1S18_006</name>
</gene>
<proteinExistence type="predicted"/>
<name>A0A068EP37_9ALPH</name>
<evidence type="ECO:0000313" key="2">
    <source>
        <dbReference type="EMBL" id="AID52696.1"/>
    </source>
</evidence>
<accession>A0A068EP37</accession>
<organism evidence="2 3">
    <name type="scientific">Falconid herpesvirus 1</name>
    <dbReference type="NCBI Taxonomy" id="1510155"/>
    <lineage>
        <taxon>Viruses</taxon>
        <taxon>Duplodnaviria</taxon>
        <taxon>Heunggongvirae</taxon>
        <taxon>Peploviricota</taxon>
        <taxon>Herviviricetes</taxon>
        <taxon>Herpesvirales</taxon>
        <taxon>Orthoherpesviridae</taxon>
        <taxon>Alphaherpesvirinae</taxon>
        <taxon>Mardivirus</taxon>
        <taxon>Mardivirus columbidalpha1</taxon>
    </lineage>
</organism>
<dbReference type="Proteomes" id="UP000146149">
    <property type="component" value="Segment"/>
</dbReference>
<evidence type="ECO:0000256" key="1">
    <source>
        <dbReference type="SAM" id="MobiDB-lite"/>
    </source>
</evidence>
<sequence length="104" mass="11620">MPSTFSSPPPSRPLSKMHPSARGSIPWSFCAFDRVLVLCVLGAATAWLMATRDACQYWAYSQFWARGPLWLCGLFRAYSQGGAHCHFWAFSQSRACGQEYAHAL</sequence>
<protein>
    <submittedName>
        <fullName evidence="2">Uncharacterized protein</fullName>
    </submittedName>
</protein>
<evidence type="ECO:0000313" key="3">
    <source>
        <dbReference type="Proteomes" id="UP000146149"/>
    </source>
</evidence>
<dbReference type="EMBL" id="KJ668231">
    <property type="protein sequence ID" value="AID52696.1"/>
    <property type="molecule type" value="Genomic_DNA"/>
</dbReference>
<dbReference type="KEGG" id="vg:19738294"/>
<reference evidence="2 3" key="1">
    <citation type="journal article" date="2014" name="Virus Res.">
        <title>Molecular characterization of the complete genome of falconid herpesvirus strain S-18.</title>
        <authorList>
            <person name="Spatz S.J."/>
            <person name="Volkening J.D."/>
            <person name="Ross T.A."/>
        </authorList>
    </citation>
    <scope>NUCLEOTIDE SEQUENCE [LARGE SCALE GENOMIC DNA]</scope>
    <source>
        <strain evidence="2">S-18</strain>
    </source>
</reference>
<feature type="region of interest" description="Disordered" evidence="1">
    <location>
        <begin position="1"/>
        <end position="20"/>
    </location>
</feature>